<dbReference type="EMBL" id="SNYM01000017">
    <property type="protein sequence ID" value="TDQ45819.1"/>
    <property type="molecule type" value="Genomic_DNA"/>
</dbReference>
<evidence type="ECO:0000313" key="5">
    <source>
        <dbReference type="Proteomes" id="UP000295375"/>
    </source>
</evidence>
<gene>
    <name evidence="4" type="ORF">EV696_11752</name>
</gene>
<keyword evidence="2" id="KW-0175">Coiled coil</keyword>
<dbReference type="InterPro" id="IPR019734">
    <property type="entry name" value="TPR_rpt"/>
</dbReference>
<evidence type="ECO:0000256" key="2">
    <source>
        <dbReference type="SAM" id="Coils"/>
    </source>
</evidence>
<protein>
    <submittedName>
        <fullName evidence="4">Tetratricopeptide repeat protein</fullName>
    </submittedName>
</protein>
<keyword evidence="5" id="KW-1185">Reference proteome</keyword>
<dbReference type="RefSeq" id="WP_133592400.1">
    <property type="nucleotide sequence ID" value="NZ_CP037953.1"/>
</dbReference>
<name>A0A4R6UK33_9GAMM</name>
<reference evidence="4 5" key="1">
    <citation type="submission" date="2019-03" db="EMBL/GenBank/DDBJ databases">
        <title>Genomic Encyclopedia of Type Strains, Phase IV (KMG-IV): sequencing the most valuable type-strain genomes for metagenomic binning, comparative biology and taxonomic classification.</title>
        <authorList>
            <person name="Goeker M."/>
        </authorList>
    </citation>
    <scope>NUCLEOTIDE SEQUENCE [LARGE SCALE GENOMIC DNA]</scope>
    <source>
        <strain evidence="4 5">DSM 103792</strain>
    </source>
</reference>
<keyword evidence="3" id="KW-0732">Signal</keyword>
<feature type="chain" id="PRO_5020611722" evidence="3">
    <location>
        <begin position="24"/>
        <end position="624"/>
    </location>
</feature>
<dbReference type="OrthoDB" id="6072288at2"/>
<sequence length="624" mass="71298">MVSRARTFPLAILFTGLVASAQAADETPSAEEFAWKKTITVQTLPYGNALFEYYRGEPFAAMTAILVAQDRGQLGPHETGAMALLGSLQLEYGMLSESEKLLTGMLAGQLPADVRERVLVELARVRFRGGDLDGSLQRLQQLPTLSTPALNDEIALMRANIALKRNNGAEAQQALLGVNPESTQFHYALFNLGVAQLQQGQSEAAQDTFNQLLTLRAENDEQKNLRDRTHLALGYEMIRQKRPELARNQLLNVRLNSSYVNTAMLGLGWAYSQTGLHEKALTPWLNLRERQPADLPVLEAQLAVPFAYQSLEAYPDAINAYRNAMQRYEFELQQLDEAERAIEQGELLLLLPSLEEQEIPDVLQQHARANAALLKRVLAQHVFNESLKRYRDLLELREILAGWQFQLPIYQDMLANHRARYAEREPQVETKLSTVDMTAYQQRLQRARETFEQSQQPENWLLLANDKERRLAQRIERAKARIDRIEKARGPMPREMDKLRLMQGVLQFDVWHDSAGRQWRQEVLMTQAEQHVRELDTQRAKLIVAKDVAGSRFANFDQRIERQLNGAQNLIVRADRLLDEEGQRLNQIALDEVRRWRAQLSDYRQQAELALARLQDRASIGAQP</sequence>
<dbReference type="Proteomes" id="UP000295375">
    <property type="component" value="Unassembled WGS sequence"/>
</dbReference>
<evidence type="ECO:0000256" key="3">
    <source>
        <dbReference type="SAM" id="SignalP"/>
    </source>
</evidence>
<feature type="coiled-coil region" evidence="2">
    <location>
        <begin position="461"/>
        <end position="488"/>
    </location>
</feature>
<dbReference type="SUPFAM" id="SSF48452">
    <property type="entry name" value="TPR-like"/>
    <property type="match status" value="1"/>
</dbReference>
<evidence type="ECO:0000256" key="1">
    <source>
        <dbReference type="PROSITE-ProRule" id="PRU00339"/>
    </source>
</evidence>
<feature type="coiled-coil region" evidence="2">
    <location>
        <begin position="318"/>
        <end position="348"/>
    </location>
</feature>
<feature type="coiled-coil region" evidence="2">
    <location>
        <begin position="586"/>
        <end position="617"/>
    </location>
</feature>
<feature type="repeat" description="TPR" evidence="1">
    <location>
        <begin position="186"/>
        <end position="219"/>
    </location>
</feature>
<dbReference type="AlphaFoldDB" id="A0A4R6UK33"/>
<accession>A0A4R6UK33</accession>
<dbReference type="InterPro" id="IPR011990">
    <property type="entry name" value="TPR-like_helical_dom_sf"/>
</dbReference>
<organism evidence="4 5">
    <name type="scientific">Permianibacter aggregans</name>
    <dbReference type="NCBI Taxonomy" id="1510150"/>
    <lineage>
        <taxon>Bacteria</taxon>
        <taxon>Pseudomonadati</taxon>
        <taxon>Pseudomonadota</taxon>
        <taxon>Gammaproteobacteria</taxon>
        <taxon>Pseudomonadales</taxon>
        <taxon>Pseudomonadaceae</taxon>
        <taxon>Permianibacter</taxon>
    </lineage>
</organism>
<dbReference type="PROSITE" id="PS50005">
    <property type="entry name" value="TPR"/>
    <property type="match status" value="1"/>
</dbReference>
<keyword evidence="1" id="KW-0802">TPR repeat</keyword>
<dbReference type="SMART" id="SM00028">
    <property type="entry name" value="TPR"/>
    <property type="match status" value="3"/>
</dbReference>
<proteinExistence type="predicted"/>
<feature type="signal peptide" evidence="3">
    <location>
        <begin position="1"/>
        <end position="23"/>
    </location>
</feature>
<dbReference type="Gene3D" id="1.25.40.10">
    <property type="entry name" value="Tetratricopeptide repeat domain"/>
    <property type="match status" value="2"/>
</dbReference>
<evidence type="ECO:0000313" key="4">
    <source>
        <dbReference type="EMBL" id="TDQ45819.1"/>
    </source>
</evidence>
<comment type="caution">
    <text evidence="4">The sequence shown here is derived from an EMBL/GenBank/DDBJ whole genome shotgun (WGS) entry which is preliminary data.</text>
</comment>